<feature type="region of interest" description="Disordered" evidence="1">
    <location>
        <begin position="210"/>
        <end position="236"/>
    </location>
</feature>
<proteinExistence type="predicted"/>
<protein>
    <submittedName>
        <fullName evidence="3">Serine hydrolase domain-containing protein</fullName>
        <ecNumber evidence="3">3.1.1.103</ecNumber>
    </submittedName>
</protein>
<dbReference type="RefSeq" id="WP_330156575.1">
    <property type="nucleotide sequence ID" value="NZ_BAAAJA010000010.1"/>
</dbReference>
<dbReference type="PANTHER" id="PTHR46825">
    <property type="entry name" value="D-ALANYL-D-ALANINE-CARBOXYPEPTIDASE/ENDOPEPTIDASE AMPH"/>
    <property type="match status" value="1"/>
</dbReference>
<evidence type="ECO:0000259" key="2">
    <source>
        <dbReference type="Pfam" id="PF00144"/>
    </source>
</evidence>
<dbReference type="EMBL" id="JAUUCC010000003">
    <property type="protein sequence ID" value="MEE2049284.1"/>
    <property type="molecule type" value="Genomic_DNA"/>
</dbReference>
<name>A0ABU7KJ10_9ACTN</name>
<dbReference type="InterPro" id="IPR050491">
    <property type="entry name" value="AmpC-like"/>
</dbReference>
<dbReference type="EC" id="3.1.1.103" evidence="3"/>
<organism evidence="3 4">
    <name type="scientific">Nocardiopsis tropica</name>
    <dbReference type="NCBI Taxonomy" id="109330"/>
    <lineage>
        <taxon>Bacteria</taxon>
        <taxon>Bacillati</taxon>
        <taxon>Actinomycetota</taxon>
        <taxon>Actinomycetes</taxon>
        <taxon>Streptosporangiales</taxon>
        <taxon>Nocardiopsidaceae</taxon>
        <taxon>Nocardiopsis</taxon>
    </lineage>
</organism>
<evidence type="ECO:0000313" key="3">
    <source>
        <dbReference type="EMBL" id="MEE2049284.1"/>
    </source>
</evidence>
<gene>
    <name evidence="3" type="ORF">Q8A49_02100</name>
</gene>
<keyword evidence="3" id="KW-0378">Hydrolase</keyword>
<feature type="domain" description="Beta-lactamase-related" evidence="2">
    <location>
        <begin position="34"/>
        <end position="330"/>
    </location>
</feature>
<sequence>MAVLVLLLGFAVRPQVPSLSDREAGDPGLLDRARPLLAADARERASVVVIDGDRTRVAHFGADGGTVYEIGSVTKGMTALLLADAVERGEVAEDTELGAILDLGDAPAASVTLAELASHRSGLPRLPGGLAETVGAAVAVYRGSDPYRADRAALVAQVAAAGTEGRGEVAYSNMGAAVLGQAVAEAAGTDYRTLLRERLLDPVGMDATTLPVTPDGLPEDASVGHGARGRTADPWTSHAYAPMGGVRSTPGDMELLARALLEGAAPGADAMEPRWDAGDGGEVGLGWWIDDHDGTAVTWHNGGTGGFSSMFALDREGGRAVVVLADSSLPVDDIGITLLLEDA</sequence>
<dbReference type="GO" id="GO:0016787">
    <property type="term" value="F:hydrolase activity"/>
    <property type="evidence" value="ECO:0007669"/>
    <property type="project" value="UniProtKB-KW"/>
</dbReference>
<dbReference type="SUPFAM" id="SSF56601">
    <property type="entry name" value="beta-lactamase/transpeptidase-like"/>
    <property type="match status" value="1"/>
</dbReference>
<dbReference type="InterPro" id="IPR012338">
    <property type="entry name" value="Beta-lactam/transpept-like"/>
</dbReference>
<dbReference type="PANTHER" id="PTHR46825:SF9">
    <property type="entry name" value="BETA-LACTAMASE-RELATED DOMAIN-CONTAINING PROTEIN"/>
    <property type="match status" value="1"/>
</dbReference>
<evidence type="ECO:0000313" key="4">
    <source>
        <dbReference type="Proteomes" id="UP001348641"/>
    </source>
</evidence>
<reference evidence="3 4" key="1">
    <citation type="submission" date="2023-07" db="EMBL/GenBank/DDBJ databases">
        <authorList>
            <person name="Girao M."/>
            <person name="Carvalho M.F."/>
        </authorList>
    </citation>
    <scope>NUCLEOTIDE SEQUENCE [LARGE SCALE GENOMIC DNA]</scope>
    <source>
        <strain evidence="3 4">66/93</strain>
    </source>
</reference>
<accession>A0ABU7KJ10</accession>
<dbReference type="InterPro" id="IPR001466">
    <property type="entry name" value="Beta-lactam-related"/>
</dbReference>
<dbReference type="Proteomes" id="UP001348641">
    <property type="component" value="Unassembled WGS sequence"/>
</dbReference>
<comment type="caution">
    <text evidence="3">The sequence shown here is derived from an EMBL/GenBank/DDBJ whole genome shotgun (WGS) entry which is preliminary data.</text>
</comment>
<dbReference type="Gene3D" id="3.40.710.10">
    <property type="entry name" value="DD-peptidase/beta-lactamase superfamily"/>
    <property type="match status" value="1"/>
</dbReference>
<dbReference type="Pfam" id="PF00144">
    <property type="entry name" value="Beta-lactamase"/>
    <property type="match status" value="1"/>
</dbReference>
<evidence type="ECO:0000256" key="1">
    <source>
        <dbReference type="SAM" id="MobiDB-lite"/>
    </source>
</evidence>